<evidence type="ECO:0000313" key="2">
    <source>
        <dbReference type="Proteomes" id="UP000494110"/>
    </source>
</evidence>
<dbReference type="Proteomes" id="UP000494110">
    <property type="component" value="Unassembled WGS sequence"/>
</dbReference>
<evidence type="ECO:0000313" key="1">
    <source>
        <dbReference type="EMBL" id="VWC82168.1"/>
    </source>
</evidence>
<reference evidence="1 2" key="1">
    <citation type="submission" date="2019-09" db="EMBL/GenBank/DDBJ databases">
        <authorList>
            <person name="Depoorter E."/>
        </authorList>
    </citation>
    <scope>NUCLEOTIDE SEQUENCE [LARGE SCALE GENOMIC DNA]</scope>
    <source>
        <strain evidence="1">R-39750</strain>
    </source>
</reference>
<sequence>MPIKRLEEEYHRRLQTTPSAREGAPNGYIHLGIFPNPILAKFRNLANRTHKQEPPASAQPVEWGCARRAGYNLMDHTPNDDG</sequence>
<accession>A0A6P2VQ41</accession>
<gene>
    <name evidence="1" type="ORF">BLA39750_01284</name>
</gene>
<protein>
    <submittedName>
        <fullName evidence="1">Uncharacterized protein</fullName>
    </submittedName>
</protein>
<name>A0A6P2VQ41_BURL3</name>
<proteinExistence type="predicted"/>
<dbReference type="AlphaFoldDB" id="A0A6P2VQ41"/>
<organism evidence="1 2">
    <name type="scientific">Burkholderia lata (strain ATCC 17760 / DSM 23089 / LMG 22485 / NCIMB 9086 / R18194 / 383)</name>
    <dbReference type="NCBI Taxonomy" id="482957"/>
    <lineage>
        <taxon>Bacteria</taxon>
        <taxon>Pseudomonadati</taxon>
        <taxon>Pseudomonadota</taxon>
        <taxon>Betaproteobacteria</taxon>
        <taxon>Burkholderiales</taxon>
        <taxon>Burkholderiaceae</taxon>
        <taxon>Burkholderia</taxon>
        <taxon>Burkholderia cepacia complex</taxon>
    </lineage>
</organism>
<dbReference type="EMBL" id="CABVQN010000004">
    <property type="protein sequence ID" value="VWC82168.1"/>
    <property type="molecule type" value="Genomic_DNA"/>
</dbReference>